<keyword evidence="1" id="KW-0051">Antiviral defense</keyword>
<dbReference type="Proteomes" id="UP000198619">
    <property type="component" value="Unassembled WGS sequence"/>
</dbReference>
<evidence type="ECO:0000259" key="2">
    <source>
        <dbReference type="Pfam" id="PF03787"/>
    </source>
</evidence>
<dbReference type="EMBL" id="FOKI01000001">
    <property type="protein sequence ID" value="SFA71794.1"/>
    <property type="molecule type" value="Genomic_DNA"/>
</dbReference>
<dbReference type="PANTHER" id="PTHR35579">
    <property type="entry name" value="CRISPR SYSTEM CMS ENDORIBONUCLEASE CSM3"/>
    <property type="match status" value="1"/>
</dbReference>
<evidence type="ECO:0000256" key="1">
    <source>
        <dbReference type="ARBA" id="ARBA00023118"/>
    </source>
</evidence>
<dbReference type="AlphaFoldDB" id="A0A1I0V601"/>
<evidence type="ECO:0000313" key="3">
    <source>
        <dbReference type="EMBL" id="SFA71794.1"/>
    </source>
</evidence>
<name>A0A1I0V601_9CLOT</name>
<dbReference type="InterPro" id="IPR005537">
    <property type="entry name" value="RAMP_III_fam"/>
</dbReference>
<reference evidence="3 4" key="1">
    <citation type="submission" date="2016-10" db="EMBL/GenBank/DDBJ databases">
        <authorList>
            <person name="de Groot N.N."/>
        </authorList>
    </citation>
    <scope>NUCLEOTIDE SEQUENCE [LARGE SCALE GENOMIC DNA]</scope>
    <source>
        <strain evidence="3 4">DSM 12271</strain>
    </source>
</reference>
<keyword evidence="4" id="KW-1185">Reference proteome</keyword>
<feature type="domain" description="CRISPR type III-associated protein" evidence="2">
    <location>
        <begin position="294"/>
        <end position="436"/>
    </location>
</feature>
<organism evidence="3 4">
    <name type="scientific">Clostridium frigidicarnis</name>
    <dbReference type="NCBI Taxonomy" id="84698"/>
    <lineage>
        <taxon>Bacteria</taxon>
        <taxon>Bacillati</taxon>
        <taxon>Bacillota</taxon>
        <taxon>Clostridia</taxon>
        <taxon>Eubacteriales</taxon>
        <taxon>Clostridiaceae</taxon>
        <taxon>Clostridium</taxon>
    </lineage>
</organism>
<dbReference type="Pfam" id="PF03787">
    <property type="entry name" value="RAMPs"/>
    <property type="match status" value="2"/>
</dbReference>
<sequence>MLNKINKIKQYTVSVKNISPLRIGNGGDEGNGVLLYNDYAIINGTTFSGLFREFLNQIKENIEDKESEEYKKRKIEYELVFPERDDEIQILKETVDNNKKEISKIYFYDSISQEKIKTKDLLSRNHVNIDDELGSSVEKHLFNEYHITEGKTFRLFFEIRGLELDLILYEKLCGYLEQFISRIVTGDMSIGSKFSFGFGRFKGIDNKENEKESKLHFKEYDLSKEEDLDSYLNFNMKCIDFEPLSIQRNNYNKNKVRVTLQAYCEEGFIIKGQQELDSENNIFDKCYEEYYNGKSMYTIPSSTIKGLIRNYCNKIYKTLNKDKKDIENMFGTKSDEKNGIDGKKGNVIFYDCKINKDNTEIYNRIKIDRFTGGTMTGSVFKEQVAIVSRKNPIEINVDVNENNKKALALIILSFRDIGLGYLTLGSGNNVGYGRFKGKSITVDGTCYDTMKIVFEDSKLTGNVNQINDIISILTE</sequence>
<dbReference type="PANTHER" id="PTHR35579:SF3">
    <property type="entry name" value="CRISPR SYSTEM CMS ENDORIBONUCLEASE CSM3"/>
    <property type="match status" value="1"/>
</dbReference>
<feature type="domain" description="CRISPR type III-associated protein" evidence="2">
    <location>
        <begin position="16"/>
        <end position="202"/>
    </location>
</feature>
<protein>
    <submittedName>
        <fullName evidence="3">RAMP superfamily protein</fullName>
    </submittedName>
</protein>
<evidence type="ECO:0000313" key="4">
    <source>
        <dbReference type="Proteomes" id="UP000198619"/>
    </source>
</evidence>
<proteinExistence type="predicted"/>
<dbReference type="STRING" id="84698.SAMN04488528_1001183"/>
<dbReference type="CDD" id="cd09726">
    <property type="entry name" value="RAMP_I_III"/>
    <property type="match status" value="2"/>
</dbReference>
<dbReference type="GO" id="GO:0051607">
    <property type="term" value="P:defense response to virus"/>
    <property type="evidence" value="ECO:0007669"/>
    <property type="project" value="UniProtKB-KW"/>
</dbReference>
<accession>A0A1I0V601</accession>
<gene>
    <name evidence="3" type="ORF">SAMN04488528_1001183</name>
</gene>
<dbReference type="InterPro" id="IPR052216">
    <property type="entry name" value="CRISPR_Csm3_endoribonuclease"/>
</dbReference>